<name>A0A9Q0DH01_9TELE</name>
<dbReference type="OrthoDB" id="8015657at2759"/>
<feature type="non-terminal residue" evidence="2">
    <location>
        <position position="1"/>
    </location>
</feature>
<dbReference type="AlphaFoldDB" id="A0A9Q0DH01"/>
<dbReference type="EMBL" id="JANIIK010000115">
    <property type="protein sequence ID" value="KAJ3588904.1"/>
    <property type="molecule type" value="Genomic_DNA"/>
</dbReference>
<proteinExistence type="predicted"/>
<organism evidence="2 3">
    <name type="scientific">Muraenolepis orangiensis</name>
    <name type="common">Patagonian moray cod</name>
    <dbReference type="NCBI Taxonomy" id="630683"/>
    <lineage>
        <taxon>Eukaryota</taxon>
        <taxon>Metazoa</taxon>
        <taxon>Chordata</taxon>
        <taxon>Craniata</taxon>
        <taxon>Vertebrata</taxon>
        <taxon>Euteleostomi</taxon>
        <taxon>Actinopterygii</taxon>
        <taxon>Neopterygii</taxon>
        <taxon>Teleostei</taxon>
        <taxon>Neoteleostei</taxon>
        <taxon>Acanthomorphata</taxon>
        <taxon>Zeiogadaria</taxon>
        <taxon>Gadariae</taxon>
        <taxon>Gadiformes</taxon>
        <taxon>Muraenolepidoidei</taxon>
        <taxon>Muraenolepididae</taxon>
        <taxon>Muraenolepis</taxon>
    </lineage>
</organism>
<protein>
    <submittedName>
        <fullName evidence="2">Uncharacterized protein</fullName>
    </submittedName>
</protein>
<dbReference type="Proteomes" id="UP001148018">
    <property type="component" value="Unassembled WGS sequence"/>
</dbReference>
<comment type="caution">
    <text evidence="2">The sequence shown here is derived from an EMBL/GenBank/DDBJ whole genome shotgun (WGS) entry which is preliminary data.</text>
</comment>
<gene>
    <name evidence="2" type="ORF">NHX12_009758</name>
</gene>
<accession>A0A9Q0DH01</accession>
<feature type="compositionally biased region" description="Acidic residues" evidence="1">
    <location>
        <begin position="40"/>
        <end position="51"/>
    </location>
</feature>
<evidence type="ECO:0000313" key="3">
    <source>
        <dbReference type="Proteomes" id="UP001148018"/>
    </source>
</evidence>
<reference evidence="2" key="1">
    <citation type="submission" date="2022-07" db="EMBL/GenBank/DDBJ databases">
        <title>Chromosome-level genome of Muraenolepis orangiensis.</title>
        <authorList>
            <person name="Kim J."/>
        </authorList>
    </citation>
    <scope>NUCLEOTIDE SEQUENCE</scope>
    <source>
        <strain evidence="2">KU_S4_2022</strain>
        <tissue evidence="2">Muscle</tissue>
    </source>
</reference>
<feature type="region of interest" description="Disordered" evidence="1">
    <location>
        <begin position="1"/>
        <end position="51"/>
    </location>
</feature>
<keyword evidence="3" id="KW-1185">Reference proteome</keyword>
<evidence type="ECO:0000256" key="1">
    <source>
        <dbReference type="SAM" id="MobiDB-lite"/>
    </source>
</evidence>
<sequence length="51" mass="5580">KKKNQTKPGLSKAIWGHSDDSDSAIEAALRPRPFDAKDGEDADASDDDFFD</sequence>
<evidence type="ECO:0000313" key="2">
    <source>
        <dbReference type="EMBL" id="KAJ3588904.1"/>
    </source>
</evidence>